<feature type="transmembrane region" description="Helical" evidence="6">
    <location>
        <begin position="623"/>
        <end position="643"/>
    </location>
</feature>
<dbReference type="Pfam" id="PF02687">
    <property type="entry name" value="FtsX"/>
    <property type="match status" value="2"/>
</dbReference>
<feature type="domain" description="ABC3 transporter permease C-terminal" evidence="7">
    <location>
        <begin position="151"/>
        <end position="264"/>
    </location>
</feature>
<evidence type="ECO:0000256" key="1">
    <source>
        <dbReference type="ARBA" id="ARBA00004651"/>
    </source>
</evidence>
<proteinExistence type="predicted"/>
<reference evidence="9" key="1">
    <citation type="submission" date="2021-03" db="EMBL/GenBank/DDBJ databases">
        <title>Comparative genomics and phylogenomic investigation of the class Geoglossomycetes provide insights into ecological specialization and systematics.</title>
        <authorList>
            <person name="Melie T."/>
            <person name="Pirro S."/>
            <person name="Miller A.N."/>
            <person name="Quandt A."/>
        </authorList>
    </citation>
    <scope>NUCLEOTIDE SEQUENCE</scope>
    <source>
        <strain evidence="9">GBOQ0MN5Z8</strain>
    </source>
</reference>
<dbReference type="GO" id="GO:0005886">
    <property type="term" value="C:plasma membrane"/>
    <property type="evidence" value="ECO:0007669"/>
    <property type="project" value="UniProtKB-SubCell"/>
</dbReference>
<dbReference type="InterPro" id="IPR050250">
    <property type="entry name" value="Macrolide_Exporter_MacB"/>
</dbReference>
<keyword evidence="5 6" id="KW-0472">Membrane</keyword>
<keyword evidence="10" id="KW-1185">Reference proteome</keyword>
<evidence type="ECO:0000256" key="3">
    <source>
        <dbReference type="ARBA" id="ARBA00022692"/>
    </source>
</evidence>
<dbReference type="GO" id="GO:0022857">
    <property type="term" value="F:transmembrane transporter activity"/>
    <property type="evidence" value="ECO:0007669"/>
    <property type="project" value="TreeGrafter"/>
</dbReference>
<feature type="transmembrane region" description="Helical" evidence="6">
    <location>
        <begin position="238"/>
        <end position="262"/>
    </location>
</feature>
<comment type="caution">
    <text evidence="9">The sequence shown here is derived from an EMBL/GenBank/DDBJ whole genome shotgun (WGS) entry which is preliminary data.</text>
</comment>
<feature type="domain" description="ABC3 transporter permease C-terminal" evidence="7">
    <location>
        <begin position="540"/>
        <end position="653"/>
    </location>
</feature>
<dbReference type="EMBL" id="JAGHQL010000303">
    <property type="protein sequence ID" value="KAH0533956.1"/>
    <property type="molecule type" value="Genomic_DNA"/>
</dbReference>
<evidence type="ECO:0000259" key="7">
    <source>
        <dbReference type="Pfam" id="PF02687"/>
    </source>
</evidence>
<sequence>MRIAKKYFPNGNALGQSLILDDDSNNKVTAVYEDIPDRSHFHFDILRSMSGLESAKSVTLIGGSEAHLYLLLKEGTSVNQLESKFPAFVEKYVMPQIADAIGGDQTLDKFHAAGNKWEYSLTNVADIHLHSSFLAEFEPNGNITYVYLFSAIAIFILIIACINFMNLSTARSANRAREVGVRKVMGSLRSQLINQFLAESFMLTLFSFALALVIAYFFLPLFNTLADKQLVLPLNEFWFYGLLVVASMFVALMAGLYPAFFLSGFKPVAVLKGKLALGLKSGWVRNGLVVFQFVVSIFLIIATIAVNQQLNFMQNKRLGYEKDQLIIVKEAFLLGNNLQPFKEEALRNSAISSGTISGFLPVAGGWRGNDTYWKDGVSPTQTNIQDMVWETDVDYLNTFKMKIKQGRGFSKEFLSDSTAIILNETAIARFKIEGDPIGKKRPDGSPDPDKIQSWTIIGVVEDFHYESLKSNIAPLGFLLRKSNGSVTFRFEAANTSQVITTLENTWKKLSPDSPFQYSFLDEDFSKMYSTEQRLGKIFAVFAGLAIVIACLGLFALTAFTTEQRTKEIGIRKALGASINNIVLLLSKDFSRLILIAFVLAIPLAWYSINQWLEDYAYKTEIGVVVYLVAGSLTLLISLATMSYQSIKAARSNPVESLRSE</sequence>
<dbReference type="OrthoDB" id="10553492at2759"/>
<name>A0A9P8HQT1_9PEZI</name>
<keyword evidence="3 6" id="KW-0812">Transmembrane</keyword>
<dbReference type="Proteomes" id="UP000698800">
    <property type="component" value="Unassembled WGS sequence"/>
</dbReference>
<comment type="subcellular location">
    <subcellularLocation>
        <location evidence="1">Cell membrane</location>
        <topology evidence="1">Multi-pass membrane protein</topology>
    </subcellularLocation>
</comment>
<evidence type="ECO:0000256" key="6">
    <source>
        <dbReference type="SAM" id="Phobius"/>
    </source>
</evidence>
<feature type="transmembrane region" description="Helical" evidence="6">
    <location>
        <begin position="145"/>
        <end position="167"/>
    </location>
</feature>
<dbReference type="AlphaFoldDB" id="A0A9P8HQT1"/>
<evidence type="ECO:0000259" key="8">
    <source>
        <dbReference type="Pfam" id="PF12704"/>
    </source>
</evidence>
<feature type="domain" description="MacB-like periplasmic core" evidence="8">
    <location>
        <begin position="294"/>
        <end position="464"/>
    </location>
</feature>
<feature type="transmembrane region" description="Helical" evidence="6">
    <location>
        <begin position="283"/>
        <end position="306"/>
    </location>
</feature>
<dbReference type="InterPro" id="IPR025857">
    <property type="entry name" value="MacB_PCD"/>
</dbReference>
<evidence type="ECO:0000256" key="4">
    <source>
        <dbReference type="ARBA" id="ARBA00022989"/>
    </source>
</evidence>
<feature type="transmembrane region" description="Helical" evidence="6">
    <location>
        <begin position="589"/>
        <end position="608"/>
    </location>
</feature>
<keyword evidence="4 6" id="KW-1133">Transmembrane helix</keyword>
<evidence type="ECO:0000256" key="2">
    <source>
        <dbReference type="ARBA" id="ARBA00022475"/>
    </source>
</evidence>
<feature type="transmembrane region" description="Helical" evidence="6">
    <location>
        <begin position="196"/>
        <end position="218"/>
    </location>
</feature>
<evidence type="ECO:0000313" key="9">
    <source>
        <dbReference type="EMBL" id="KAH0533956.1"/>
    </source>
</evidence>
<protein>
    <recommendedName>
        <fullName evidence="11">ABC transporter permease</fullName>
    </recommendedName>
</protein>
<dbReference type="Pfam" id="PF12704">
    <property type="entry name" value="MacB_PCD"/>
    <property type="match status" value="1"/>
</dbReference>
<evidence type="ECO:0008006" key="11">
    <source>
        <dbReference type="Google" id="ProtNLM"/>
    </source>
</evidence>
<evidence type="ECO:0000313" key="10">
    <source>
        <dbReference type="Proteomes" id="UP000698800"/>
    </source>
</evidence>
<accession>A0A9P8HQT1</accession>
<dbReference type="InterPro" id="IPR003838">
    <property type="entry name" value="ABC3_permease_C"/>
</dbReference>
<gene>
    <name evidence="9" type="ORF">FGG08_007424</name>
</gene>
<evidence type="ECO:0000256" key="5">
    <source>
        <dbReference type="ARBA" id="ARBA00023136"/>
    </source>
</evidence>
<organism evidence="9 10">
    <name type="scientific">Glutinoglossum americanum</name>
    <dbReference type="NCBI Taxonomy" id="1670608"/>
    <lineage>
        <taxon>Eukaryota</taxon>
        <taxon>Fungi</taxon>
        <taxon>Dikarya</taxon>
        <taxon>Ascomycota</taxon>
        <taxon>Pezizomycotina</taxon>
        <taxon>Geoglossomycetes</taxon>
        <taxon>Geoglossales</taxon>
        <taxon>Geoglossaceae</taxon>
        <taxon>Glutinoglossum</taxon>
    </lineage>
</organism>
<dbReference type="PANTHER" id="PTHR30572">
    <property type="entry name" value="MEMBRANE COMPONENT OF TRANSPORTER-RELATED"/>
    <property type="match status" value="1"/>
</dbReference>
<feature type="transmembrane region" description="Helical" evidence="6">
    <location>
        <begin position="537"/>
        <end position="559"/>
    </location>
</feature>
<dbReference type="PANTHER" id="PTHR30572:SF18">
    <property type="entry name" value="ABC-TYPE MACROLIDE FAMILY EXPORT SYSTEM PERMEASE COMPONENT 2"/>
    <property type="match status" value="1"/>
</dbReference>
<keyword evidence="2" id="KW-1003">Cell membrane</keyword>